<accession>A0A1D1W0W0</accession>
<keyword evidence="2" id="KW-1185">Reference proteome</keyword>
<reference evidence="1 2" key="1">
    <citation type="journal article" date="2016" name="Nat. Commun.">
        <title>Extremotolerant tardigrade genome and improved radiotolerance of human cultured cells by tardigrade-unique protein.</title>
        <authorList>
            <person name="Hashimoto T."/>
            <person name="Horikawa D.D."/>
            <person name="Saito Y."/>
            <person name="Kuwahara H."/>
            <person name="Kozuka-Hata H."/>
            <person name="Shin-I T."/>
            <person name="Minakuchi Y."/>
            <person name="Ohishi K."/>
            <person name="Motoyama A."/>
            <person name="Aizu T."/>
            <person name="Enomoto A."/>
            <person name="Kondo K."/>
            <person name="Tanaka S."/>
            <person name="Hara Y."/>
            <person name="Koshikawa S."/>
            <person name="Sagara H."/>
            <person name="Miura T."/>
            <person name="Yokobori S."/>
            <person name="Miyagawa K."/>
            <person name="Suzuki Y."/>
            <person name="Kubo T."/>
            <person name="Oyama M."/>
            <person name="Kohara Y."/>
            <person name="Fujiyama A."/>
            <person name="Arakawa K."/>
            <person name="Katayama T."/>
            <person name="Toyoda A."/>
            <person name="Kunieda T."/>
        </authorList>
    </citation>
    <scope>NUCLEOTIDE SEQUENCE [LARGE SCALE GENOMIC DNA]</scope>
    <source>
        <strain evidence="1 2">YOKOZUNA-1</strain>
    </source>
</reference>
<organism evidence="1 2">
    <name type="scientific">Ramazzottius varieornatus</name>
    <name type="common">Water bear</name>
    <name type="synonym">Tardigrade</name>
    <dbReference type="NCBI Taxonomy" id="947166"/>
    <lineage>
        <taxon>Eukaryota</taxon>
        <taxon>Metazoa</taxon>
        <taxon>Ecdysozoa</taxon>
        <taxon>Tardigrada</taxon>
        <taxon>Eutardigrada</taxon>
        <taxon>Parachela</taxon>
        <taxon>Hypsibioidea</taxon>
        <taxon>Ramazzottiidae</taxon>
        <taxon>Ramazzottius</taxon>
    </lineage>
</organism>
<proteinExistence type="predicted"/>
<evidence type="ECO:0000313" key="2">
    <source>
        <dbReference type="Proteomes" id="UP000186922"/>
    </source>
</evidence>
<protein>
    <submittedName>
        <fullName evidence="1">Uncharacterized protein</fullName>
    </submittedName>
</protein>
<sequence>MDAKDLLNQIPGETRWGNWLFQSNSYGGVTRKTVDAPNGGNAEVTMQPVVRPSGKQKWIATVSYNGKNSTIVSERDQGDAYMRAMKDAGAA</sequence>
<gene>
    <name evidence="1" type="primary">RvY_15161-1</name>
    <name evidence="1" type="synonym">RvY_15161.1</name>
    <name evidence="1" type="ORF">RvY_15161</name>
</gene>
<name>A0A1D1W0W0_RAMVA</name>
<evidence type="ECO:0000313" key="1">
    <source>
        <dbReference type="EMBL" id="GAV04964.1"/>
    </source>
</evidence>
<dbReference type="Proteomes" id="UP000186922">
    <property type="component" value="Unassembled WGS sequence"/>
</dbReference>
<dbReference type="EMBL" id="BDGG01000011">
    <property type="protein sequence ID" value="GAV04964.1"/>
    <property type="molecule type" value="Genomic_DNA"/>
</dbReference>
<comment type="caution">
    <text evidence="1">The sequence shown here is derived from an EMBL/GenBank/DDBJ whole genome shotgun (WGS) entry which is preliminary data.</text>
</comment>
<dbReference type="AlphaFoldDB" id="A0A1D1W0W0"/>